<protein>
    <recommendedName>
        <fullName evidence="3">ADP-ribosylation/crystallin J1</fullName>
    </recommendedName>
</protein>
<dbReference type="Proteomes" id="UP001497602">
    <property type="component" value="Unassembled WGS sequence"/>
</dbReference>
<dbReference type="EMBL" id="CAXJRC010000046">
    <property type="protein sequence ID" value="CAL2108789.1"/>
    <property type="molecule type" value="Genomic_DNA"/>
</dbReference>
<evidence type="ECO:0000313" key="1">
    <source>
        <dbReference type="EMBL" id="CAL2108789.1"/>
    </source>
</evidence>
<accession>A0ABP1FIQ7</accession>
<dbReference type="RefSeq" id="WP_348740383.1">
    <property type="nucleotide sequence ID" value="NZ_CAXJRC010000046.1"/>
</dbReference>
<sequence length="138" mass="16021">MMKTITLYRPVGEKELILIAESNYKAFPPRLEWQPIFYPVLNEEYATEIACKWNTTDAFGNYLGFVTKFKITEEEFKKYTIENVGAKIHNELWVPSEALEVFNQNIIGEIEILKVCIGKEFKKASSAIVEKHVNELKK</sequence>
<organism evidence="1 2">
    <name type="scientific">Tenacibaculum vairaonense</name>
    <dbReference type="NCBI Taxonomy" id="3137860"/>
    <lineage>
        <taxon>Bacteria</taxon>
        <taxon>Pseudomonadati</taxon>
        <taxon>Bacteroidota</taxon>
        <taxon>Flavobacteriia</taxon>
        <taxon>Flavobacteriales</taxon>
        <taxon>Flavobacteriaceae</taxon>
        <taxon>Tenacibaculum</taxon>
    </lineage>
</organism>
<evidence type="ECO:0008006" key="3">
    <source>
        <dbReference type="Google" id="ProtNLM"/>
    </source>
</evidence>
<proteinExistence type="predicted"/>
<comment type="caution">
    <text evidence="1">The sequence shown here is derived from an EMBL/GenBank/DDBJ whole genome shotgun (WGS) entry which is preliminary data.</text>
</comment>
<keyword evidence="2" id="KW-1185">Reference proteome</keyword>
<gene>
    <name evidence="1" type="ORF">T190115A13A_90135</name>
</gene>
<name>A0ABP1FIQ7_9FLAO</name>
<reference evidence="1 2" key="1">
    <citation type="submission" date="2024-05" db="EMBL/GenBank/DDBJ databases">
        <authorList>
            <person name="Duchaud E."/>
        </authorList>
    </citation>
    <scope>NUCLEOTIDE SEQUENCE [LARGE SCALE GENOMIC DNA]</scope>
    <source>
        <strain evidence="1">Ena-SAMPLE-TAB-13-05-2024-13:56:06:370-140305</strain>
    </source>
</reference>
<evidence type="ECO:0000313" key="2">
    <source>
        <dbReference type="Proteomes" id="UP001497602"/>
    </source>
</evidence>